<dbReference type="STRING" id="71657.SAMN02982996_01557"/>
<reference evidence="3 4" key="1">
    <citation type="submission" date="2016-10" db="EMBL/GenBank/DDBJ databases">
        <authorList>
            <person name="de Groot N.N."/>
        </authorList>
    </citation>
    <scope>NUCLEOTIDE SEQUENCE [LARGE SCALE GENOMIC DNA]</scope>
    <source>
        <strain evidence="3 4">ATCC 29281</strain>
    </source>
</reference>
<dbReference type="GO" id="GO:0016491">
    <property type="term" value="F:oxidoreductase activity"/>
    <property type="evidence" value="ECO:0007669"/>
    <property type="project" value="InterPro"/>
</dbReference>
<evidence type="ECO:0000256" key="1">
    <source>
        <dbReference type="ARBA" id="ARBA00035644"/>
    </source>
</evidence>
<dbReference type="GeneID" id="97764444"/>
<comment type="similarity">
    <text evidence="1">Belongs to the SIP oxidoreductase family.</text>
</comment>
<dbReference type="PANTHER" id="PTHR30157:SF0">
    <property type="entry name" value="NADPH-DEPENDENT FERRIC-CHELATE REDUCTASE"/>
    <property type="match status" value="1"/>
</dbReference>
<proteinExistence type="inferred from homology"/>
<evidence type="ECO:0000313" key="3">
    <source>
        <dbReference type="EMBL" id="SEA40100.1"/>
    </source>
</evidence>
<feature type="domain" description="FAD-binding FR-type" evidence="2">
    <location>
        <begin position="7"/>
        <end position="134"/>
    </location>
</feature>
<dbReference type="InterPro" id="IPR017938">
    <property type="entry name" value="Riboflavin_synthase-like_b-brl"/>
</dbReference>
<dbReference type="PANTHER" id="PTHR30157">
    <property type="entry name" value="FERRIC REDUCTASE, NADPH-DEPENDENT"/>
    <property type="match status" value="1"/>
</dbReference>
<sequence>MAGAKEYKIFEVALARKQRLSPSMMRCVFSGESVSQMTTGAPDQRIKLLFPAIDGTPSQLPDVANWYAELLALPKRQRPIARTYTLRRLNAAAGEVEVEFVIHGTEGPASSWAMRAEPGDRLQMVAPCAASQSHQGGYEWLPTEQTRRALLIADETAFPAVKGILEQLAGQASPPQVQAFIELPLRADCQDLSHFSFADIHWLPREECGAKHGVRLLDAVRDALILPQVPIMPSVVSLTEVPDDELLWERAESQHGQFFGWVAAESSVVKALRRYLVGERGIARESMAFMAYWCQGPRREG</sequence>
<dbReference type="eggNOG" id="COG2375">
    <property type="taxonomic scope" value="Bacteria"/>
</dbReference>
<gene>
    <name evidence="3" type="ORF">SAMN02982996_01557</name>
</gene>
<dbReference type="CDD" id="cd06193">
    <property type="entry name" value="siderophore_interacting"/>
    <property type="match status" value="1"/>
</dbReference>
<dbReference type="InterPro" id="IPR039261">
    <property type="entry name" value="FNR_nucleotide-bd"/>
</dbReference>
<dbReference type="AlphaFoldDB" id="A0A1H4AW66"/>
<evidence type="ECO:0000313" key="4">
    <source>
        <dbReference type="Proteomes" id="UP000187280"/>
    </source>
</evidence>
<dbReference type="Gene3D" id="2.40.30.10">
    <property type="entry name" value="Translation factors"/>
    <property type="match status" value="1"/>
</dbReference>
<name>A0A1H4AW66_9GAMM</name>
<accession>A0A1H4AW66</accession>
<organism evidence="3 4">
    <name type="scientific">Lonsdalea quercina</name>
    <dbReference type="NCBI Taxonomy" id="71657"/>
    <lineage>
        <taxon>Bacteria</taxon>
        <taxon>Pseudomonadati</taxon>
        <taxon>Pseudomonadota</taxon>
        <taxon>Gammaproteobacteria</taxon>
        <taxon>Enterobacterales</taxon>
        <taxon>Pectobacteriaceae</taxon>
        <taxon>Lonsdalea</taxon>
    </lineage>
</organism>
<dbReference type="Pfam" id="PF08021">
    <property type="entry name" value="FAD_binding_9"/>
    <property type="match status" value="1"/>
</dbReference>
<evidence type="ECO:0000259" key="2">
    <source>
        <dbReference type="PROSITE" id="PS51384"/>
    </source>
</evidence>
<dbReference type="PROSITE" id="PS51384">
    <property type="entry name" value="FAD_FR"/>
    <property type="match status" value="1"/>
</dbReference>
<dbReference type="EMBL" id="FNQS01000004">
    <property type="protein sequence ID" value="SEA40100.1"/>
    <property type="molecule type" value="Genomic_DNA"/>
</dbReference>
<keyword evidence="4" id="KW-1185">Reference proteome</keyword>
<protein>
    <submittedName>
        <fullName evidence="3">NADPH-dependent ferric siderophore reductase, contains FAD-binding and SIP domains</fullName>
    </submittedName>
</protein>
<dbReference type="Proteomes" id="UP000187280">
    <property type="component" value="Unassembled WGS sequence"/>
</dbReference>
<dbReference type="Gene3D" id="3.40.50.80">
    <property type="entry name" value="Nucleotide-binding domain of ferredoxin-NADP reductase (FNR) module"/>
    <property type="match status" value="1"/>
</dbReference>
<dbReference type="RefSeq" id="WP_026741693.1">
    <property type="nucleotide sequence ID" value="NZ_FNQS01000004.1"/>
</dbReference>
<dbReference type="InterPro" id="IPR039374">
    <property type="entry name" value="SIP_fam"/>
</dbReference>
<dbReference type="InterPro" id="IPR017927">
    <property type="entry name" value="FAD-bd_FR_type"/>
</dbReference>
<dbReference type="SUPFAM" id="SSF63380">
    <property type="entry name" value="Riboflavin synthase domain-like"/>
    <property type="match status" value="1"/>
</dbReference>
<dbReference type="Pfam" id="PF04954">
    <property type="entry name" value="SIP"/>
    <property type="match status" value="1"/>
</dbReference>
<dbReference type="InterPro" id="IPR013113">
    <property type="entry name" value="SIP_FAD-bd"/>
</dbReference>
<dbReference type="InterPro" id="IPR007037">
    <property type="entry name" value="SIP_rossman_dom"/>
</dbReference>